<feature type="region of interest" description="Disordered" evidence="1">
    <location>
        <begin position="82"/>
        <end position="108"/>
    </location>
</feature>
<reference evidence="2" key="3">
    <citation type="submission" date="2015-02" db="UniProtKB">
        <authorList>
            <consortium name="EnsemblProtists"/>
        </authorList>
    </citation>
    <scope>IDENTIFICATION</scope>
    <source>
        <strain evidence="2">DAOM BR144</strain>
    </source>
</reference>
<evidence type="ECO:0000256" key="1">
    <source>
        <dbReference type="SAM" id="MobiDB-lite"/>
    </source>
</evidence>
<proteinExistence type="predicted"/>
<dbReference type="AlphaFoldDB" id="K3WA56"/>
<dbReference type="STRING" id="431595.K3WA56"/>
<dbReference type="PANTHER" id="PTHR28052">
    <property type="entry name" value="UPF0545 PROTEIN C22ORF39"/>
    <property type="match status" value="1"/>
</dbReference>
<dbReference type="Proteomes" id="UP000019132">
    <property type="component" value="Unassembled WGS sequence"/>
</dbReference>
<dbReference type="VEuPathDB" id="FungiDB:PYU1_G001845"/>
<dbReference type="InterPro" id="IPR021475">
    <property type="entry name" value="Pants/Emi1-like"/>
</dbReference>
<evidence type="ECO:0000313" key="2">
    <source>
        <dbReference type="EnsemblProtists" id="PYU1_T001847"/>
    </source>
</evidence>
<reference evidence="3" key="2">
    <citation type="submission" date="2010-04" db="EMBL/GenBank/DDBJ databases">
        <authorList>
            <person name="Buell R."/>
            <person name="Hamilton J."/>
            <person name="Hostetler J."/>
        </authorList>
    </citation>
    <scope>NUCLEOTIDE SEQUENCE [LARGE SCALE GENOMIC DNA]</scope>
    <source>
        <strain evidence="3">DAOM:BR144</strain>
    </source>
</reference>
<dbReference type="Pfam" id="PF11326">
    <property type="entry name" value="PANTS-like"/>
    <property type="match status" value="1"/>
</dbReference>
<accession>K3WA56</accession>
<evidence type="ECO:0000313" key="3">
    <source>
        <dbReference type="Proteomes" id="UP000019132"/>
    </source>
</evidence>
<sequence length="108" mass="12527">MSDNAERAVRYLHEATQEEGEDGKKEFSCRWFLDRSFYCVTPGNQMTHYYRYGTADECKGTWKNMYNCLRASMMDEEKRAEYLKGTALDPSKPPHTAGPLQSKETPGW</sequence>
<dbReference type="InParanoid" id="K3WA56"/>
<dbReference type="eggNOG" id="ENOG502S4MN">
    <property type="taxonomic scope" value="Eukaryota"/>
</dbReference>
<protein>
    <submittedName>
        <fullName evidence="2">Uncharacterized protein</fullName>
    </submittedName>
</protein>
<name>K3WA56_GLOUD</name>
<dbReference type="EMBL" id="GL376634">
    <property type="status" value="NOT_ANNOTATED_CDS"/>
    <property type="molecule type" value="Genomic_DNA"/>
</dbReference>
<dbReference type="OMA" id="LPCRWFL"/>
<organism evidence="2 3">
    <name type="scientific">Globisporangium ultimum (strain ATCC 200006 / CBS 805.95 / DAOM BR144)</name>
    <name type="common">Pythium ultimum</name>
    <dbReference type="NCBI Taxonomy" id="431595"/>
    <lineage>
        <taxon>Eukaryota</taxon>
        <taxon>Sar</taxon>
        <taxon>Stramenopiles</taxon>
        <taxon>Oomycota</taxon>
        <taxon>Peronosporomycetes</taxon>
        <taxon>Pythiales</taxon>
        <taxon>Pythiaceae</taxon>
        <taxon>Globisporangium</taxon>
    </lineage>
</organism>
<dbReference type="HOGENOM" id="CLU_2138446_0_0_1"/>
<dbReference type="PANTHER" id="PTHR28052:SF1">
    <property type="entry name" value="UPF0545 PROTEIN C22ORF39"/>
    <property type="match status" value="1"/>
</dbReference>
<reference evidence="3" key="1">
    <citation type="journal article" date="2010" name="Genome Biol.">
        <title>Genome sequence of the necrotrophic plant pathogen Pythium ultimum reveals original pathogenicity mechanisms and effector repertoire.</title>
        <authorList>
            <person name="Levesque C.A."/>
            <person name="Brouwer H."/>
            <person name="Cano L."/>
            <person name="Hamilton J.P."/>
            <person name="Holt C."/>
            <person name="Huitema E."/>
            <person name="Raffaele S."/>
            <person name="Robideau G.P."/>
            <person name="Thines M."/>
            <person name="Win J."/>
            <person name="Zerillo M.M."/>
            <person name="Beakes G.W."/>
            <person name="Boore J.L."/>
            <person name="Busam D."/>
            <person name="Dumas B."/>
            <person name="Ferriera S."/>
            <person name="Fuerstenberg S.I."/>
            <person name="Gachon C.M."/>
            <person name="Gaulin E."/>
            <person name="Govers F."/>
            <person name="Grenville-Briggs L."/>
            <person name="Horner N."/>
            <person name="Hostetler J."/>
            <person name="Jiang R.H."/>
            <person name="Johnson J."/>
            <person name="Krajaejun T."/>
            <person name="Lin H."/>
            <person name="Meijer H.J."/>
            <person name="Moore B."/>
            <person name="Morris P."/>
            <person name="Phuntmart V."/>
            <person name="Puiu D."/>
            <person name="Shetty J."/>
            <person name="Stajich J.E."/>
            <person name="Tripathy S."/>
            <person name="Wawra S."/>
            <person name="van West P."/>
            <person name="Whitty B.R."/>
            <person name="Coutinho P.M."/>
            <person name="Henrissat B."/>
            <person name="Martin F."/>
            <person name="Thomas P.D."/>
            <person name="Tyler B.M."/>
            <person name="De Vries R.P."/>
            <person name="Kamoun S."/>
            <person name="Yandell M."/>
            <person name="Tisserat N."/>
            <person name="Buell C.R."/>
        </authorList>
    </citation>
    <scope>NUCLEOTIDE SEQUENCE</scope>
    <source>
        <strain evidence="3">DAOM:BR144</strain>
    </source>
</reference>
<keyword evidence="3" id="KW-1185">Reference proteome</keyword>
<dbReference type="EnsemblProtists" id="PYU1_T001847">
    <property type="protein sequence ID" value="PYU1_T001847"/>
    <property type="gene ID" value="PYU1_G001845"/>
</dbReference>